<name>A0A0F8CK99_9EURY</name>
<dbReference type="EMBL" id="JNFH02000064">
    <property type="protein sequence ID" value="KKF39332.1"/>
    <property type="molecule type" value="Genomic_DNA"/>
</dbReference>
<dbReference type="Pfam" id="PF07690">
    <property type="entry name" value="MFS_1"/>
    <property type="match status" value="1"/>
</dbReference>
<gene>
    <name evidence="3" type="ORF">FK85_29285</name>
</gene>
<dbReference type="InterPro" id="IPR036259">
    <property type="entry name" value="MFS_trans_sf"/>
</dbReference>
<feature type="transmembrane region" description="Helical" evidence="1">
    <location>
        <begin position="79"/>
        <end position="99"/>
    </location>
</feature>
<dbReference type="InterPro" id="IPR011701">
    <property type="entry name" value="MFS"/>
</dbReference>
<dbReference type="AlphaFoldDB" id="A0A0F8CK99"/>
<dbReference type="Gene3D" id="1.20.1250.20">
    <property type="entry name" value="MFS general substrate transporter like domains"/>
    <property type="match status" value="1"/>
</dbReference>
<dbReference type="RefSeq" id="WP_152663362.1">
    <property type="nucleotide sequence ID" value="NZ_JNFH02000064.1"/>
</dbReference>
<dbReference type="PROSITE" id="PS50850">
    <property type="entry name" value="MFS"/>
    <property type="match status" value="1"/>
</dbReference>
<comment type="caution">
    <text evidence="3">The sequence shown here is derived from an EMBL/GenBank/DDBJ whole genome shotgun (WGS) entry which is preliminary data.</text>
</comment>
<evidence type="ECO:0000259" key="2">
    <source>
        <dbReference type="PROSITE" id="PS50850"/>
    </source>
</evidence>
<feature type="domain" description="Major facilitator superfamily (MFS) profile" evidence="2">
    <location>
        <begin position="12"/>
        <end position="115"/>
    </location>
</feature>
<protein>
    <submittedName>
        <fullName evidence="3">MFS transporter</fullName>
    </submittedName>
</protein>
<sequence length="115" mass="12080">MGRFGIDRPPTVLLAVIASTFFVGFGGGVVFPILPNLGAVLGISAFMVGVILSANRWVRLVANAPAGALVDRYGTRTPFVIGLFVEGVATLGYVVALAVPPAESLRPLARRCRTR</sequence>
<dbReference type="Proteomes" id="UP000053331">
    <property type="component" value="Unassembled WGS sequence"/>
</dbReference>
<accession>A0A0F8CK99</accession>
<dbReference type="SUPFAM" id="SSF103473">
    <property type="entry name" value="MFS general substrate transporter"/>
    <property type="match status" value="1"/>
</dbReference>
<dbReference type="GO" id="GO:0022857">
    <property type="term" value="F:transmembrane transporter activity"/>
    <property type="evidence" value="ECO:0007669"/>
    <property type="project" value="InterPro"/>
</dbReference>
<feature type="transmembrane region" description="Helical" evidence="1">
    <location>
        <begin position="12"/>
        <end position="33"/>
    </location>
</feature>
<keyword evidence="1" id="KW-0472">Membrane</keyword>
<keyword evidence="4" id="KW-1185">Reference proteome</keyword>
<dbReference type="InterPro" id="IPR020846">
    <property type="entry name" value="MFS_dom"/>
</dbReference>
<proteinExistence type="predicted"/>
<keyword evidence="1" id="KW-1133">Transmembrane helix</keyword>
<feature type="transmembrane region" description="Helical" evidence="1">
    <location>
        <begin position="39"/>
        <end position="58"/>
    </location>
</feature>
<feature type="non-terminal residue" evidence="3">
    <location>
        <position position="115"/>
    </location>
</feature>
<evidence type="ECO:0000256" key="1">
    <source>
        <dbReference type="SAM" id="Phobius"/>
    </source>
</evidence>
<evidence type="ECO:0000313" key="3">
    <source>
        <dbReference type="EMBL" id="KKF39332.1"/>
    </source>
</evidence>
<reference evidence="3 4" key="1">
    <citation type="journal article" date="2015" name="Genome Announc.">
        <title>Draft genome sequence of a Halorubrum H3 strain isolated from the burlinskoye salt lake (Altai Krai, Russia).</title>
        <authorList>
            <person name="Rozanov A.S."/>
            <person name="Bryanskaya A.V."/>
            <person name="Malup T.K."/>
            <person name="Kotenko A.V."/>
            <person name="Peltek S.E."/>
        </authorList>
    </citation>
    <scope>NUCLEOTIDE SEQUENCE [LARGE SCALE GENOMIC DNA]</scope>
    <source>
        <strain evidence="3 4">H3</strain>
    </source>
</reference>
<evidence type="ECO:0000313" key="4">
    <source>
        <dbReference type="Proteomes" id="UP000053331"/>
    </source>
</evidence>
<dbReference type="OrthoDB" id="177106at2157"/>
<keyword evidence="1" id="KW-0812">Transmembrane</keyword>
<organism evidence="3 4">
    <name type="scientific">Halorubrum saccharovorum</name>
    <dbReference type="NCBI Taxonomy" id="2248"/>
    <lineage>
        <taxon>Archaea</taxon>
        <taxon>Methanobacteriati</taxon>
        <taxon>Methanobacteriota</taxon>
        <taxon>Stenosarchaea group</taxon>
        <taxon>Halobacteria</taxon>
        <taxon>Halobacteriales</taxon>
        <taxon>Haloferacaceae</taxon>
        <taxon>Halorubrum</taxon>
    </lineage>
</organism>